<organism evidence="1 2">
    <name type="scientific">Aeromonas phage 2L372D</name>
    <dbReference type="NCBI Taxonomy" id="2588097"/>
    <lineage>
        <taxon>Viruses</taxon>
        <taxon>Duplodnaviria</taxon>
        <taxon>Heunggongvirae</taxon>
        <taxon>Uroviricota</taxon>
        <taxon>Caudoviricetes</taxon>
        <taxon>Plateaulakevirus</taxon>
        <taxon>Plateaulakevirus pv2L372D</taxon>
    </lineage>
</organism>
<accession>A0A4Y5TY37</accession>
<evidence type="ECO:0000313" key="1">
    <source>
        <dbReference type="EMBL" id="QDB73929.1"/>
    </source>
</evidence>
<protein>
    <submittedName>
        <fullName evidence="1">Uncharacterized protein</fullName>
    </submittedName>
</protein>
<dbReference type="EMBL" id="MK804893">
    <property type="protein sequence ID" value="QDB73929.1"/>
    <property type="molecule type" value="Genomic_DNA"/>
</dbReference>
<evidence type="ECO:0000313" key="2">
    <source>
        <dbReference type="Proteomes" id="UP000316128"/>
    </source>
</evidence>
<proteinExistence type="predicted"/>
<sequence length="60" mass="7142">MKAINNEVVILYREDVFSAWTNNKPEQYQELAYFLKVKEDTGDLYFMLGKPEDSFFVDIK</sequence>
<keyword evidence="2" id="KW-1185">Reference proteome</keyword>
<reference evidence="1 2" key="1">
    <citation type="submission" date="2019-04" db="EMBL/GenBank/DDBJ databases">
        <title>Nine Novel Phages from a Plateau Lake in Southwest China Provide Insights into Aeromonas Phage Diversity.</title>
        <authorList>
            <person name="Xiao W."/>
            <person name="Bai M."/>
            <person name="Wang Y."/>
            <person name="Cui X."/>
        </authorList>
    </citation>
    <scope>NUCLEOTIDE SEQUENCE [LARGE SCALE GENOMIC DNA]</scope>
</reference>
<name>A0A4Y5TY37_9CAUD</name>
<dbReference type="Proteomes" id="UP000316128">
    <property type="component" value="Segment"/>
</dbReference>
<gene>
    <name evidence="1" type="ORF">2L372D_015</name>
</gene>